<sequence>MIQIFYQPLFIRFAGGELKFCIDLFLIHPVYSDPDHGPVLDFGSTVEFGSALDTDPKSVVPVRTYFDEADSASGGGDTSQEDHSADYALDIVNELSGPAALVPGSKRHDRQLPIRERDGA</sequence>
<feature type="region of interest" description="Disordered" evidence="1">
    <location>
        <begin position="99"/>
        <end position="120"/>
    </location>
</feature>
<comment type="caution">
    <text evidence="2">The sequence shown here is derived from an EMBL/GenBank/DDBJ whole genome shotgun (WGS) entry which is preliminary data.</text>
</comment>
<feature type="compositionally biased region" description="Basic and acidic residues" evidence="1">
    <location>
        <begin position="110"/>
        <end position="120"/>
    </location>
</feature>
<protein>
    <submittedName>
        <fullName evidence="2">Uncharacterized protein</fullName>
    </submittedName>
</protein>
<proteinExistence type="predicted"/>
<organism evidence="2 3">
    <name type="scientific">Eumeta variegata</name>
    <name type="common">Bagworm moth</name>
    <name type="synonym">Eumeta japonica</name>
    <dbReference type="NCBI Taxonomy" id="151549"/>
    <lineage>
        <taxon>Eukaryota</taxon>
        <taxon>Metazoa</taxon>
        <taxon>Ecdysozoa</taxon>
        <taxon>Arthropoda</taxon>
        <taxon>Hexapoda</taxon>
        <taxon>Insecta</taxon>
        <taxon>Pterygota</taxon>
        <taxon>Neoptera</taxon>
        <taxon>Endopterygota</taxon>
        <taxon>Lepidoptera</taxon>
        <taxon>Glossata</taxon>
        <taxon>Ditrysia</taxon>
        <taxon>Tineoidea</taxon>
        <taxon>Psychidae</taxon>
        <taxon>Oiketicinae</taxon>
        <taxon>Eumeta</taxon>
    </lineage>
</organism>
<keyword evidence="3" id="KW-1185">Reference proteome</keyword>
<evidence type="ECO:0000256" key="1">
    <source>
        <dbReference type="SAM" id="MobiDB-lite"/>
    </source>
</evidence>
<accession>A0A4C2A3N2</accession>
<dbReference type="Proteomes" id="UP000299102">
    <property type="component" value="Unassembled WGS sequence"/>
</dbReference>
<dbReference type="EMBL" id="BGZK01002496">
    <property type="protein sequence ID" value="GBP94372.1"/>
    <property type="molecule type" value="Genomic_DNA"/>
</dbReference>
<evidence type="ECO:0000313" key="2">
    <source>
        <dbReference type="EMBL" id="GBP94372.1"/>
    </source>
</evidence>
<gene>
    <name evidence="2" type="ORF">EVAR_64290_1</name>
</gene>
<evidence type="ECO:0000313" key="3">
    <source>
        <dbReference type="Proteomes" id="UP000299102"/>
    </source>
</evidence>
<reference evidence="2 3" key="1">
    <citation type="journal article" date="2019" name="Commun. Biol.">
        <title>The bagworm genome reveals a unique fibroin gene that provides high tensile strength.</title>
        <authorList>
            <person name="Kono N."/>
            <person name="Nakamura H."/>
            <person name="Ohtoshi R."/>
            <person name="Tomita M."/>
            <person name="Numata K."/>
            <person name="Arakawa K."/>
        </authorList>
    </citation>
    <scope>NUCLEOTIDE SEQUENCE [LARGE SCALE GENOMIC DNA]</scope>
</reference>
<dbReference type="AlphaFoldDB" id="A0A4C2A3N2"/>
<name>A0A4C2A3N2_EUMVA</name>